<dbReference type="InterPro" id="IPR036061">
    <property type="entry name" value="CheW-like_dom_sf"/>
</dbReference>
<feature type="domain" description="Histidine kinase" evidence="13">
    <location>
        <begin position="1384"/>
        <end position="1596"/>
    </location>
</feature>
<feature type="modified residue" description="Phosphohistidine" evidence="9">
    <location>
        <position position="701"/>
    </location>
</feature>
<evidence type="ECO:0000313" key="18">
    <source>
        <dbReference type="Proteomes" id="UP000070578"/>
    </source>
</evidence>
<dbReference type="InterPro" id="IPR036890">
    <property type="entry name" value="HATPase_C_sf"/>
</dbReference>
<evidence type="ECO:0000256" key="8">
    <source>
        <dbReference type="ARBA" id="ARBA00035100"/>
    </source>
</evidence>
<dbReference type="Pfam" id="PF01584">
    <property type="entry name" value="CheW"/>
    <property type="match status" value="1"/>
</dbReference>
<dbReference type="SUPFAM" id="SSF47226">
    <property type="entry name" value="Histidine-containing phosphotransfer domain, HPT domain"/>
    <property type="match status" value="5"/>
</dbReference>
<dbReference type="Pfam" id="PF26379">
    <property type="entry name" value="FimL_2nd"/>
    <property type="match status" value="1"/>
</dbReference>
<evidence type="ECO:0000259" key="14">
    <source>
        <dbReference type="PROSITE" id="PS50110"/>
    </source>
</evidence>
<name>A0A139BW88_9PROT</name>
<feature type="coiled-coil region" evidence="11">
    <location>
        <begin position="1311"/>
        <end position="1338"/>
    </location>
</feature>
<feature type="modified residue" description="4-aspartylphosphate" evidence="10">
    <location>
        <position position="1800"/>
    </location>
</feature>
<dbReference type="Gene3D" id="2.30.30.40">
    <property type="entry name" value="SH3 Domains"/>
    <property type="match status" value="1"/>
</dbReference>
<dbReference type="InterPro" id="IPR058661">
    <property type="entry name" value="FimL_2nd"/>
</dbReference>
<dbReference type="CDD" id="cd00088">
    <property type="entry name" value="HPT"/>
    <property type="match status" value="2"/>
</dbReference>
<evidence type="ECO:0000256" key="11">
    <source>
        <dbReference type="SAM" id="Coils"/>
    </source>
</evidence>
<proteinExistence type="predicted"/>
<dbReference type="InterPro" id="IPR004358">
    <property type="entry name" value="Sig_transdc_His_kin-like_C"/>
</dbReference>
<evidence type="ECO:0000259" key="16">
    <source>
        <dbReference type="PROSITE" id="PS50894"/>
    </source>
</evidence>
<dbReference type="Proteomes" id="UP000070578">
    <property type="component" value="Unassembled WGS sequence"/>
</dbReference>
<dbReference type="InterPro" id="IPR011006">
    <property type="entry name" value="CheY-like_superfamily"/>
</dbReference>
<dbReference type="InterPro" id="IPR004105">
    <property type="entry name" value="CheA-like_dim"/>
</dbReference>
<dbReference type="PANTHER" id="PTHR43395">
    <property type="entry name" value="SENSOR HISTIDINE KINASE CHEA"/>
    <property type="match status" value="1"/>
</dbReference>
<dbReference type="InterPro" id="IPR001789">
    <property type="entry name" value="Sig_transdc_resp-reg_receiver"/>
</dbReference>
<reference evidence="17 18" key="2">
    <citation type="submission" date="2016-03" db="EMBL/GenBank/DDBJ databases">
        <title>New uncultured bacterium of the family Gallionellaceae from acid mine drainage: description and reconstruction of genome based on metagenomic analysis of microbial community.</title>
        <authorList>
            <person name="Kadnikov V."/>
            <person name="Ivasenko D."/>
            <person name="Beletsky A."/>
            <person name="Mardanov A."/>
            <person name="Danilova E."/>
            <person name="Pimenov N."/>
            <person name="Karnachuk O."/>
            <person name="Ravin N."/>
        </authorList>
    </citation>
    <scope>NUCLEOTIDE SEQUENCE [LARGE SCALE GENOMIC DNA]</scope>
    <source>
        <strain evidence="17">ShG14-8</strain>
    </source>
</reference>
<evidence type="ECO:0000256" key="9">
    <source>
        <dbReference type="PROSITE-ProRule" id="PRU00110"/>
    </source>
</evidence>
<dbReference type="PANTHER" id="PTHR43395:SF8">
    <property type="entry name" value="HISTIDINE KINASE"/>
    <property type="match status" value="1"/>
</dbReference>
<feature type="region of interest" description="Disordered" evidence="12">
    <location>
        <begin position="968"/>
        <end position="990"/>
    </location>
</feature>
<evidence type="ECO:0000256" key="5">
    <source>
        <dbReference type="ARBA" id="ARBA00022679"/>
    </source>
</evidence>
<dbReference type="PROSITE" id="PS50894">
    <property type="entry name" value="HPT"/>
    <property type="match status" value="3"/>
</dbReference>
<accession>A0A139BW88</accession>
<keyword evidence="7" id="KW-0902">Two-component regulatory system</keyword>
<keyword evidence="4 10" id="KW-0597">Phosphoprotein</keyword>
<dbReference type="InterPro" id="IPR036641">
    <property type="entry name" value="HPT_dom_sf"/>
</dbReference>
<dbReference type="EC" id="2.7.13.3" evidence="2"/>
<evidence type="ECO:0000256" key="7">
    <source>
        <dbReference type="ARBA" id="ARBA00023012"/>
    </source>
</evidence>
<dbReference type="Gene3D" id="3.40.50.2300">
    <property type="match status" value="1"/>
</dbReference>
<keyword evidence="5" id="KW-0808">Transferase</keyword>
<evidence type="ECO:0000256" key="12">
    <source>
        <dbReference type="SAM" id="MobiDB-lite"/>
    </source>
</evidence>
<evidence type="ECO:0000256" key="2">
    <source>
        <dbReference type="ARBA" id="ARBA00012438"/>
    </source>
</evidence>
<dbReference type="SMART" id="SM00260">
    <property type="entry name" value="CheW"/>
    <property type="match status" value="1"/>
</dbReference>
<dbReference type="GO" id="GO:0006935">
    <property type="term" value="P:chemotaxis"/>
    <property type="evidence" value="ECO:0007669"/>
    <property type="project" value="InterPro"/>
</dbReference>
<dbReference type="GO" id="GO:0000155">
    <property type="term" value="F:phosphorelay sensor kinase activity"/>
    <property type="evidence" value="ECO:0007669"/>
    <property type="project" value="InterPro"/>
</dbReference>
<protein>
    <recommendedName>
        <fullName evidence="3">Chemotaxis protein CheA</fullName>
        <ecNumber evidence="2">2.7.13.3</ecNumber>
    </recommendedName>
</protein>
<dbReference type="PROSITE" id="PS50109">
    <property type="entry name" value="HIS_KIN"/>
    <property type="match status" value="1"/>
</dbReference>
<feature type="domain" description="HPt" evidence="16">
    <location>
        <begin position="833"/>
        <end position="936"/>
    </location>
</feature>
<dbReference type="Gene3D" id="1.20.120.160">
    <property type="entry name" value="HPT domain"/>
    <property type="match status" value="4"/>
</dbReference>
<dbReference type="PROSITE" id="PS50851">
    <property type="entry name" value="CHEW"/>
    <property type="match status" value="1"/>
</dbReference>
<sequence>MSNKAQFDRNTLASVKPGLNSTLAEITEMMERYLAAPGSNMVALERARTELHSMLGVLKMVGLDGVATFCSELATMLSDLAANPQQVSVMHRDVLRRALFAITHFLDALDNGADNAALRLFPLYQEMQQLRGLEIAFELDLFYPNLDVVLPQQVLSGPQPKDAMARLKMIRSQYQQGLLRWLRQDDAATALQQMQQALEGAMRCVPQDHSRAFWWISCGLLECLKLDGLPPETNIRKLLGRIDQQIRTAADTSASDAAPVMNEMLYLVGRSHATSELAEEIKRAYALHSYLPEQSAMPPGEVEQVLAVMRDQLRVAEESWELCVQGDQASCEKFLKYVEQLVSQSAKLDRDVLQYLTRQIHELSQYASSPDYSRPIGMDMAMALLLLASGIENYSRLGSGFQEQARILTERMHAAVKQQPEDMKQLAELVNLNYQLEQRGDVMGPLAKEMLVNLQHVEQGLNAFFSDVAKRDGLPELLRLLGQIQGGFRISSLTHAEQLLASVQDRLRGFDRGNDIPRAAERYALADALSALENYMQHLTHGQSGDVRGLDQALSEMVKLDQVPEPAVSAPVVQQPQVALAQVVPMPVKQPPVAAPTGSDSVAPLEFDTPLNVSPVEPVTPAPVEISPSEKPVPAPLEISLVAGVAKPPLTQTQSEEDQELLDIFLEEAQEVLGAIHSNLEICRSHPDNHESLVTIRRGFHTLKGSGRMVGLTDLGEVAWNVERALNKWLQDGKPANPGMLKFIDNAAQSFFGWVETLGREGVAHIDATELVAVAQQVENDPDFGLPPGISASGSALEPEAATEPKAEFEFETEPQVEPGHEVTPPGEVVSAEKNFSPGLFSIASTEAKQKLEILFQQLAELRVTHPPVVHYDFMRAAHTLAGVSRTMGFAAVAELASALEGWLVVRVDHVFTLGDSQLNMLDQSIAALDGMLHDIGDQQIPAVRSDLVAQLLADKDRLGDAAMEVADSPEATTHASPSLSQNRQPETDKPEINDELFAGLLADMGKFAAVPEENDAAAIPHAEQQSAAQWLGDAGKSSLPEEPVMAEDMALHPTLPVERFETYIDAVEFQAGDDMNTILSGDESGGDRGTTTGEVPAADFAAILRNTLLIAEPAIAVEEGSEPTVYDDLDEQLLPVFIEEADELGPRIGEGLRLLRESPLDELQVQSLKRLLHTMKGSSRMVGAMRIGEIAHEMEGRVAASHQRGQAGYWDTLESDYDRITALLEELRGGKPAAEIMQVKIPAATPFRRAADQPAGLERRADRRGEPGAALGNMLRVRADVVDRLVNEAGEISVVRSRMETEMRVYKEGLLELTASVARLRQQLREVEIQAESQMQARVSLAKDHADQFDPLEFDRFTRLQELTRFMNESVHDVQTVQQSMLEHLNETAASMLAQGRLSRELQQGLMNVRMVSFDSIADRLYRIVRQTGKELNKRANLELQGTNVELDRSVLEKMIAPFEHLLRNSIVHGLESEQLRAQSGKHPIGEIRLNLRQESNEVVFEFSDDGAGLNFAKLRERAIINGTLQAGEQLSEDQLTQLIFTPGLSTATEVTEIAGRGVGMDVVRSEISALGGRIDVSSRSGQGTSFVIHLPLTLAVSQILLVRAGETNYGIPATMIEQVQQVKLADMESLHSAGQIEWRDAIYPLHYLPHILGKQDADEENLPRNAILLLRSGEQRIALHVDEFLGKQEVMVKNIGPQLARMPWVAGATVLGSGGVLLILNPIQLAQRSGVTGKSGKAASVKPLVTQPLIMVVDDSLTVRKITTRMLLRAGYQVITATDGVDALEKLAEFTPDVMLLDIEMPRMDGFALAKHLRRDPKTLDLPIIMITSRTAAKHREYAMQLGVNTYLGKPYQEDVLLQNIADFMAVHK</sequence>
<dbReference type="Gene3D" id="3.30.565.10">
    <property type="entry name" value="Histidine kinase-like ATPase, C-terminal domain"/>
    <property type="match status" value="1"/>
</dbReference>
<dbReference type="SMART" id="SM00448">
    <property type="entry name" value="REC"/>
    <property type="match status" value="1"/>
</dbReference>
<dbReference type="PRINTS" id="PR00344">
    <property type="entry name" value="BCTRLSENSOR"/>
</dbReference>
<comment type="catalytic activity">
    <reaction evidence="1">
        <text>ATP + protein L-histidine = ADP + protein N-phospho-L-histidine.</text>
        <dbReference type="EC" id="2.7.13.3"/>
    </reaction>
</comment>
<feature type="domain" description="HPt" evidence="16">
    <location>
        <begin position="1127"/>
        <end position="1228"/>
    </location>
</feature>
<dbReference type="SMART" id="SM01231">
    <property type="entry name" value="H-kinase_dim"/>
    <property type="match status" value="1"/>
</dbReference>
<evidence type="ECO:0000259" key="13">
    <source>
        <dbReference type="PROSITE" id="PS50109"/>
    </source>
</evidence>
<evidence type="ECO:0000256" key="6">
    <source>
        <dbReference type="ARBA" id="ARBA00022777"/>
    </source>
</evidence>
<keyword evidence="11" id="KW-0175">Coiled coil</keyword>
<dbReference type="SMART" id="SM00073">
    <property type="entry name" value="HPT"/>
    <property type="match status" value="3"/>
</dbReference>
<evidence type="ECO:0000256" key="4">
    <source>
        <dbReference type="ARBA" id="ARBA00022553"/>
    </source>
</evidence>
<dbReference type="SMART" id="SM00387">
    <property type="entry name" value="HATPase_c"/>
    <property type="match status" value="1"/>
</dbReference>
<evidence type="ECO:0000313" key="17">
    <source>
        <dbReference type="EMBL" id="KXS33118.1"/>
    </source>
</evidence>
<dbReference type="InterPro" id="IPR008207">
    <property type="entry name" value="Sig_transdc_His_kin_Hpt_dom"/>
</dbReference>
<dbReference type="PATRIC" id="fig|1796491.3.peg.854"/>
<gene>
    <name evidence="17" type="ORF">AWT59_0785</name>
</gene>
<dbReference type="GO" id="GO:0005737">
    <property type="term" value="C:cytoplasm"/>
    <property type="evidence" value="ECO:0007669"/>
    <property type="project" value="InterPro"/>
</dbReference>
<dbReference type="InterPro" id="IPR003594">
    <property type="entry name" value="HATPase_dom"/>
</dbReference>
<reference evidence="17 18" key="1">
    <citation type="submission" date="2016-02" db="EMBL/GenBank/DDBJ databases">
        <authorList>
            <person name="Wen L."/>
            <person name="He K."/>
            <person name="Yang H."/>
        </authorList>
    </citation>
    <scope>NUCLEOTIDE SEQUENCE [LARGE SCALE GENOMIC DNA]</scope>
    <source>
        <strain evidence="17">ShG14-8</strain>
    </source>
</reference>
<comment type="function">
    <text evidence="8">Involved in the transmission of sensory signals from the chemoreceptors to the flagellar motors. CheA is autophosphorylated; it can transfer its phosphate group to either CheB or CheY.</text>
</comment>
<evidence type="ECO:0000256" key="1">
    <source>
        <dbReference type="ARBA" id="ARBA00000085"/>
    </source>
</evidence>
<dbReference type="SUPFAM" id="SSF55874">
    <property type="entry name" value="ATPase domain of HSP90 chaperone/DNA topoisomerase II/histidine kinase"/>
    <property type="match status" value="1"/>
</dbReference>
<feature type="modified residue" description="Phosphohistidine" evidence="9">
    <location>
        <position position="1174"/>
    </location>
</feature>
<dbReference type="SUPFAM" id="SSF50341">
    <property type="entry name" value="CheW-like"/>
    <property type="match status" value="1"/>
</dbReference>
<evidence type="ECO:0000259" key="15">
    <source>
        <dbReference type="PROSITE" id="PS50851"/>
    </source>
</evidence>
<dbReference type="SUPFAM" id="SSF52172">
    <property type="entry name" value="CheY-like"/>
    <property type="match status" value="1"/>
</dbReference>
<dbReference type="Pfam" id="PF00072">
    <property type="entry name" value="Response_reg"/>
    <property type="match status" value="1"/>
</dbReference>
<comment type="caution">
    <text evidence="17">The sequence shown here is derived from an EMBL/GenBank/DDBJ whole genome shotgun (WGS) entry which is preliminary data.</text>
</comment>
<feature type="region of interest" description="Disordered" evidence="12">
    <location>
        <begin position="786"/>
        <end position="828"/>
    </location>
</feature>
<dbReference type="Pfam" id="PF01627">
    <property type="entry name" value="Hpt"/>
    <property type="match status" value="3"/>
</dbReference>
<dbReference type="InterPro" id="IPR051315">
    <property type="entry name" value="Bact_Chemotaxis_CheA"/>
</dbReference>
<feature type="modified residue" description="Phosphohistidine" evidence="9">
    <location>
        <position position="879"/>
    </location>
</feature>
<evidence type="ECO:0000256" key="3">
    <source>
        <dbReference type="ARBA" id="ARBA00021495"/>
    </source>
</evidence>
<keyword evidence="6 17" id="KW-0418">Kinase</keyword>
<feature type="compositionally biased region" description="Polar residues" evidence="12">
    <location>
        <begin position="971"/>
        <end position="985"/>
    </location>
</feature>
<dbReference type="EMBL" id="LSLI01000011">
    <property type="protein sequence ID" value="KXS33118.1"/>
    <property type="molecule type" value="Genomic_DNA"/>
</dbReference>
<dbReference type="InterPro" id="IPR005467">
    <property type="entry name" value="His_kinase_dom"/>
</dbReference>
<feature type="domain" description="Response regulatory" evidence="14">
    <location>
        <begin position="1751"/>
        <end position="1867"/>
    </location>
</feature>
<organism evidence="17 18">
    <name type="scientific">Candidatus Gallionella acididurans</name>
    <dbReference type="NCBI Taxonomy" id="1796491"/>
    <lineage>
        <taxon>Bacteria</taxon>
        <taxon>Pseudomonadati</taxon>
        <taxon>Pseudomonadota</taxon>
        <taxon>Betaproteobacteria</taxon>
        <taxon>Nitrosomonadales</taxon>
        <taxon>Gallionellaceae</taxon>
        <taxon>Gallionella</taxon>
    </lineage>
</organism>
<feature type="domain" description="HPt" evidence="16">
    <location>
        <begin position="654"/>
        <end position="758"/>
    </location>
</feature>
<dbReference type="InterPro" id="IPR002545">
    <property type="entry name" value="CheW-lke_dom"/>
</dbReference>
<evidence type="ECO:0000256" key="10">
    <source>
        <dbReference type="PROSITE-ProRule" id="PRU00169"/>
    </source>
</evidence>
<dbReference type="CDD" id="cd17546">
    <property type="entry name" value="REC_hyHK_CKI1_RcsC-like"/>
    <property type="match status" value="1"/>
</dbReference>
<dbReference type="Pfam" id="PF02518">
    <property type="entry name" value="HATPase_c"/>
    <property type="match status" value="1"/>
</dbReference>
<dbReference type="FunFam" id="3.30.565.10:FF:000016">
    <property type="entry name" value="Chemotaxis protein CheA, putative"/>
    <property type="match status" value="1"/>
</dbReference>
<feature type="domain" description="CheW-like" evidence="15">
    <location>
        <begin position="1598"/>
        <end position="1733"/>
    </location>
</feature>
<dbReference type="PROSITE" id="PS50110">
    <property type="entry name" value="RESPONSE_REGULATORY"/>
    <property type="match status" value="1"/>
</dbReference>